<dbReference type="RefSeq" id="WP_101117771.1">
    <property type="nucleotide sequence ID" value="NZ_JAHKBG010000002.1"/>
</dbReference>
<reference evidence="2 3" key="1">
    <citation type="journal article" date="2016" name="Front. Microbiol.">
        <title>Comprehensive Phylogenetic Analysis of Bovine Non-aureus Staphylococci Species Based on Whole-Genome Sequencing.</title>
        <authorList>
            <person name="Naushad S."/>
            <person name="Barkema H.W."/>
            <person name="Luby C."/>
            <person name="Condas L.A."/>
            <person name="Nobrega D.B."/>
            <person name="Carson D.A."/>
            <person name="De Buck J."/>
        </authorList>
    </citation>
    <scope>NUCLEOTIDE SEQUENCE [LARGE SCALE GENOMIC DNA]</scope>
    <source>
        <strain evidence="2 3">SNUC 1231</strain>
    </source>
</reference>
<sequence length="65" mass="8009">MKILTDLREKKQLSISKLVILLNEKYGKCYQNYQIFNWENGHKRIPQQDLEILCDYYEYPLEKIR</sequence>
<dbReference type="InterPro" id="IPR001387">
    <property type="entry name" value="Cro/C1-type_HTH"/>
</dbReference>
<feature type="domain" description="HTH cro/C1-type" evidence="1">
    <location>
        <begin position="4"/>
        <end position="64"/>
    </location>
</feature>
<evidence type="ECO:0000313" key="2">
    <source>
        <dbReference type="EMBL" id="PTI76822.1"/>
    </source>
</evidence>
<protein>
    <submittedName>
        <fullName evidence="2">XRE family transcriptional regulator</fullName>
    </submittedName>
</protein>
<evidence type="ECO:0000313" key="3">
    <source>
        <dbReference type="Proteomes" id="UP000241960"/>
    </source>
</evidence>
<accession>A0A9Q6HQ91</accession>
<gene>
    <name evidence="2" type="ORF">BU058_03205</name>
</gene>
<proteinExistence type="predicted"/>
<name>A0A9Q6HQ91_9STAP</name>
<dbReference type="InterPro" id="IPR010982">
    <property type="entry name" value="Lambda_DNA-bd_dom_sf"/>
</dbReference>
<dbReference type="GO" id="GO:0003677">
    <property type="term" value="F:DNA binding"/>
    <property type="evidence" value="ECO:0007669"/>
    <property type="project" value="InterPro"/>
</dbReference>
<dbReference type="AlphaFoldDB" id="A0A9Q6HQ91"/>
<organism evidence="2 3">
    <name type="scientific">Staphylococcus succinus</name>
    <dbReference type="NCBI Taxonomy" id="61015"/>
    <lineage>
        <taxon>Bacteria</taxon>
        <taxon>Bacillati</taxon>
        <taxon>Bacillota</taxon>
        <taxon>Bacilli</taxon>
        <taxon>Bacillales</taxon>
        <taxon>Staphylococcaceae</taxon>
        <taxon>Staphylococcus</taxon>
    </lineage>
</organism>
<dbReference type="EMBL" id="PZFQ01000007">
    <property type="protein sequence ID" value="PTI76822.1"/>
    <property type="molecule type" value="Genomic_DNA"/>
</dbReference>
<dbReference type="PROSITE" id="PS50943">
    <property type="entry name" value="HTH_CROC1"/>
    <property type="match status" value="1"/>
</dbReference>
<dbReference type="Proteomes" id="UP000241960">
    <property type="component" value="Unassembled WGS sequence"/>
</dbReference>
<evidence type="ECO:0000259" key="1">
    <source>
        <dbReference type="PROSITE" id="PS50943"/>
    </source>
</evidence>
<comment type="caution">
    <text evidence="2">The sequence shown here is derived from an EMBL/GenBank/DDBJ whole genome shotgun (WGS) entry which is preliminary data.</text>
</comment>
<dbReference type="Gene3D" id="1.10.260.40">
    <property type="entry name" value="lambda repressor-like DNA-binding domains"/>
    <property type="match status" value="1"/>
</dbReference>